<feature type="region of interest" description="Disordered" evidence="7">
    <location>
        <begin position="1"/>
        <end position="93"/>
    </location>
</feature>
<dbReference type="GO" id="GO:0005634">
    <property type="term" value="C:nucleus"/>
    <property type="evidence" value="ECO:0007669"/>
    <property type="project" value="TreeGrafter"/>
</dbReference>
<keyword evidence="2 5" id="KW-0479">Metal-binding</keyword>
<feature type="non-terminal residue" evidence="9">
    <location>
        <position position="503"/>
    </location>
</feature>
<keyword evidence="3" id="KW-0378">Hydrolase</keyword>
<feature type="binding site" evidence="5">
    <location>
        <position position="250"/>
    </location>
    <ligand>
        <name>Mg(2+)</name>
        <dbReference type="ChEBI" id="CHEBI:18420"/>
        <label>1</label>
    </ligand>
</feature>
<keyword evidence="5" id="KW-0464">Manganese</keyword>
<dbReference type="AlphaFoldDB" id="A0A5C3NSC8"/>
<feature type="binding site" evidence="5">
    <location>
        <position position="102"/>
    </location>
    <ligand>
        <name>Mg(2+)</name>
        <dbReference type="ChEBI" id="CHEBI:18420"/>
        <label>1</label>
    </ligand>
</feature>
<name>A0A5C3NSC8_9APHY</name>
<dbReference type="GO" id="GO:0003906">
    <property type="term" value="F:DNA-(apurinic or apyrimidinic site) endonuclease activity"/>
    <property type="evidence" value="ECO:0007669"/>
    <property type="project" value="TreeGrafter"/>
</dbReference>
<reference evidence="9 10" key="1">
    <citation type="journal article" date="2019" name="Nat. Ecol. Evol.">
        <title>Megaphylogeny resolves global patterns of mushroom evolution.</title>
        <authorList>
            <person name="Varga T."/>
            <person name="Krizsan K."/>
            <person name="Foldi C."/>
            <person name="Dima B."/>
            <person name="Sanchez-Garcia M."/>
            <person name="Sanchez-Ramirez S."/>
            <person name="Szollosi G.J."/>
            <person name="Szarkandi J.G."/>
            <person name="Papp V."/>
            <person name="Albert L."/>
            <person name="Andreopoulos W."/>
            <person name="Angelini C."/>
            <person name="Antonin V."/>
            <person name="Barry K.W."/>
            <person name="Bougher N.L."/>
            <person name="Buchanan P."/>
            <person name="Buyck B."/>
            <person name="Bense V."/>
            <person name="Catcheside P."/>
            <person name="Chovatia M."/>
            <person name="Cooper J."/>
            <person name="Damon W."/>
            <person name="Desjardin D."/>
            <person name="Finy P."/>
            <person name="Geml J."/>
            <person name="Haridas S."/>
            <person name="Hughes K."/>
            <person name="Justo A."/>
            <person name="Karasinski D."/>
            <person name="Kautmanova I."/>
            <person name="Kiss B."/>
            <person name="Kocsube S."/>
            <person name="Kotiranta H."/>
            <person name="LaButti K.M."/>
            <person name="Lechner B.E."/>
            <person name="Liimatainen K."/>
            <person name="Lipzen A."/>
            <person name="Lukacs Z."/>
            <person name="Mihaltcheva S."/>
            <person name="Morgado L.N."/>
            <person name="Niskanen T."/>
            <person name="Noordeloos M.E."/>
            <person name="Ohm R.A."/>
            <person name="Ortiz-Santana B."/>
            <person name="Ovrebo C."/>
            <person name="Racz N."/>
            <person name="Riley R."/>
            <person name="Savchenko A."/>
            <person name="Shiryaev A."/>
            <person name="Soop K."/>
            <person name="Spirin V."/>
            <person name="Szebenyi C."/>
            <person name="Tomsovsky M."/>
            <person name="Tulloss R.E."/>
            <person name="Uehling J."/>
            <person name="Grigoriev I.V."/>
            <person name="Vagvolgyi C."/>
            <person name="Papp T."/>
            <person name="Martin F.M."/>
            <person name="Miettinen O."/>
            <person name="Hibbett D.S."/>
            <person name="Nagy L.G."/>
        </authorList>
    </citation>
    <scope>NUCLEOTIDE SEQUENCE [LARGE SCALE GENOMIC DNA]</scope>
    <source>
        <strain evidence="9 10">HHB13444</strain>
    </source>
</reference>
<feature type="binding site" evidence="5">
    <location>
        <position position="138"/>
    </location>
    <ligand>
        <name>Mg(2+)</name>
        <dbReference type="ChEBI" id="CHEBI:18420"/>
        <label>1</label>
    </ligand>
</feature>
<dbReference type="InterPro" id="IPR004808">
    <property type="entry name" value="AP_endonuc_1"/>
</dbReference>
<gene>
    <name evidence="9" type="ORF">K466DRAFT_610286</name>
</gene>
<dbReference type="Pfam" id="PF03372">
    <property type="entry name" value="Exo_endo_phos"/>
    <property type="match status" value="1"/>
</dbReference>
<evidence type="ECO:0000259" key="8">
    <source>
        <dbReference type="Pfam" id="PF03372"/>
    </source>
</evidence>
<comment type="similarity">
    <text evidence="1">Belongs to the DNA repair enzymes AP/ExoA family.</text>
</comment>
<dbReference type="PANTHER" id="PTHR22748:SF6">
    <property type="entry name" value="DNA-(APURINIC OR APYRIMIDINIC SITE) ENDONUCLEASE"/>
    <property type="match status" value="1"/>
</dbReference>
<evidence type="ECO:0000313" key="10">
    <source>
        <dbReference type="Proteomes" id="UP000308197"/>
    </source>
</evidence>
<dbReference type="EMBL" id="ML212086">
    <property type="protein sequence ID" value="TFK79298.1"/>
    <property type="molecule type" value="Genomic_DNA"/>
</dbReference>
<keyword evidence="10" id="KW-1185">Reference proteome</keyword>
<organism evidence="9 10">
    <name type="scientific">Polyporus arcularius HHB13444</name>
    <dbReference type="NCBI Taxonomy" id="1314778"/>
    <lineage>
        <taxon>Eukaryota</taxon>
        <taxon>Fungi</taxon>
        <taxon>Dikarya</taxon>
        <taxon>Basidiomycota</taxon>
        <taxon>Agaricomycotina</taxon>
        <taxon>Agaricomycetes</taxon>
        <taxon>Polyporales</taxon>
        <taxon>Polyporaceae</taxon>
        <taxon>Polyporus</taxon>
    </lineage>
</organism>
<dbReference type="GO" id="GO:0008311">
    <property type="term" value="F:double-stranded DNA 3'-5' DNA exonuclease activity"/>
    <property type="evidence" value="ECO:0007669"/>
    <property type="project" value="TreeGrafter"/>
</dbReference>
<protein>
    <submittedName>
        <fullName evidence="9">DNase I-like protein</fullName>
    </submittedName>
</protein>
<evidence type="ECO:0000256" key="7">
    <source>
        <dbReference type="SAM" id="MobiDB-lite"/>
    </source>
</evidence>
<proteinExistence type="inferred from homology"/>
<evidence type="ECO:0000256" key="2">
    <source>
        <dbReference type="ARBA" id="ARBA00022723"/>
    </source>
</evidence>
<evidence type="ECO:0000256" key="6">
    <source>
        <dbReference type="PIRSR" id="PIRSR604808-3"/>
    </source>
</evidence>
<dbReference type="Proteomes" id="UP000308197">
    <property type="component" value="Unassembled WGS sequence"/>
</dbReference>
<evidence type="ECO:0000256" key="1">
    <source>
        <dbReference type="ARBA" id="ARBA00007092"/>
    </source>
</evidence>
<dbReference type="STRING" id="1314778.A0A5C3NSC8"/>
<dbReference type="PANTHER" id="PTHR22748">
    <property type="entry name" value="AP ENDONUCLEASE"/>
    <property type="match status" value="1"/>
</dbReference>
<feature type="compositionally biased region" description="Polar residues" evidence="7">
    <location>
        <begin position="1"/>
        <end position="10"/>
    </location>
</feature>
<feature type="site" description="Important for catalytic activity" evidence="6">
    <location>
        <position position="311"/>
    </location>
</feature>
<keyword evidence="4 5" id="KW-0460">Magnesium</keyword>
<dbReference type="InParanoid" id="A0A5C3NSC8"/>
<feature type="compositionally biased region" description="Basic residues" evidence="7">
    <location>
        <begin position="83"/>
        <end position="93"/>
    </location>
</feature>
<dbReference type="GO" id="GO:0006284">
    <property type="term" value="P:base-excision repair"/>
    <property type="evidence" value="ECO:0007669"/>
    <property type="project" value="TreeGrafter"/>
</dbReference>
<evidence type="ECO:0000256" key="5">
    <source>
        <dbReference type="PIRSR" id="PIRSR604808-2"/>
    </source>
</evidence>
<dbReference type="GO" id="GO:0008081">
    <property type="term" value="F:phosphoric diester hydrolase activity"/>
    <property type="evidence" value="ECO:0007669"/>
    <property type="project" value="TreeGrafter"/>
</dbReference>
<dbReference type="SUPFAM" id="SSF56219">
    <property type="entry name" value="DNase I-like"/>
    <property type="match status" value="1"/>
</dbReference>
<evidence type="ECO:0000256" key="3">
    <source>
        <dbReference type="ARBA" id="ARBA00022801"/>
    </source>
</evidence>
<dbReference type="CDD" id="cd09076">
    <property type="entry name" value="L1-EN"/>
    <property type="match status" value="1"/>
</dbReference>
<evidence type="ECO:0000256" key="4">
    <source>
        <dbReference type="ARBA" id="ARBA00022842"/>
    </source>
</evidence>
<evidence type="ECO:0000313" key="9">
    <source>
        <dbReference type="EMBL" id="TFK79298.1"/>
    </source>
</evidence>
<accession>A0A5C3NSC8</accession>
<dbReference type="InterPro" id="IPR005135">
    <property type="entry name" value="Endo/exonuclease/phosphatase"/>
</dbReference>
<sequence length="503" mass="55795">MANETTTSIPAPNPTPLTDNHHGHGTTRGGAPGEAAFCAAQGNLEDGSATTGGRVDGRELHELHENELPPPEGQGPPAEERSRPKKKRKTSTRAKVKLATLNMRGYGPSTMGGPVSDKWMLISQVIREQRIAVLAIQETHLSATRLDALNALFGATLRIFSSPDPLHDGGARGVAFVINKKLVDEPGVVVEHDVAGRMLSIAVPRPGGETLRVANVYAPNRPADNARFWEELDQVWTTARSRRPDVILGDFNIVEDPIDRIPAHLDDRTAVTALRAMRSKLGLVDGWRMENGNTKAFTYLQTATGAQSRLDRVYMAERLMPRTVDWELLEPGIHTDHKLAMCSITNARTPYKGKGRWRIPQGILMDKEFLDRVREMGLELQDALAGDEVATQRPVGSGPQRRWEEFKREVVAVAKRRAKKQMPKLARTLAALREDLDTTLNQQAERGNREVDLVTHAAILQDRIAAVEIKRFGLARRTVAARDWLEGETIGRYWSRMNAPPRP</sequence>
<dbReference type="Gene3D" id="3.60.10.10">
    <property type="entry name" value="Endonuclease/exonuclease/phosphatase"/>
    <property type="match status" value="1"/>
</dbReference>
<comment type="cofactor">
    <cofactor evidence="5">
        <name>Mg(2+)</name>
        <dbReference type="ChEBI" id="CHEBI:18420"/>
    </cofactor>
    <cofactor evidence="5">
        <name>Mn(2+)</name>
        <dbReference type="ChEBI" id="CHEBI:29035"/>
    </cofactor>
    <text evidence="5">Probably binds two magnesium or manganese ions per subunit.</text>
</comment>
<dbReference type="GO" id="GO:0046872">
    <property type="term" value="F:metal ion binding"/>
    <property type="evidence" value="ECO:0007669"/>
    <property type="project" value="UniProtKB-KW"/>
</dbReference>
<feature type="binding site" evidence="5">
    <location>
        <position position="252"/>
    </location>
    <ligand>
        <name>Mg(2+)</name>
        <dbReference type="ChEBI" id="CHEBI:18420"/>
        <label>1</label>
    </ligand>
</feature>
<dbReference type="InterPro" id="IPR036691">
    <property type="entry name" value="Endo/exonu/phosph_ase_sf"/>
</dbReference>
<feature type="domain" description="Endonuclease/exonuclease/phosphatase" evidence="8">
    <location>
        <begin position="122"/>
        <end position="337"/>
    </location>
</feature>
<feature type="site" description="Transition state stabilizer" evidence="6">
    <location>
        <position position="252"/>
    </location>
</feature>
<feature type="compositionally biased region" description="Basic and acidic residues" evidence="7">
    <location>
        <begin position="55"/>
        <end position="67"/>
    </location>
</feature>